<organism evidence="4 5">
    <name type="scientific">Prymnesium parvum</name>
    <name type="common">Toxic golden alga</name>
    <dbReference type="NCBI Taxonomy" id="97485"/>
    <lineage>
        <taxon>Eukaryota</taxon>
        <taxon>Haptista</taxon>
        <taxon>Haptophyta</taxon>
        <taxon>Prymnesiophyceae</taxon>
        <taxon>Prymnesiales</taxon>
        <taxon>Prymnesiaceae</taxon>
        <taxon>Prymnesium</taxon>
    </lineage>
</organism>
<evidence type="ECO:0000256" key="2">
    <source>
        <dbReference type="SAM" id="Phobius"/>
    </source>
</evidence>
<evidence type="ECO:0000256" key="3">
    <source>
        <dbReference type="SAM" id="SignalP"/>
    </source>
</evidence>
<keyword evidence="2" id="KW-0812">Transmembrane</keyword>
<evidence type="ECO:0000313" key="5">
    <source>
        <dbReference type="Proteomes" id="UP001515480"/>
    </source>
</evidence>
<reference evidence="4 5" key="1">
    <citation type="journal article" date="2024" name="Science">
        <title>Giant polyketide synthase enzymes in the biosynthesis of giant marine polyether toxins.</title>
        <authorList>
            <person name="Fallon T.R."/>
            <person name="Shende V.V."/>
            <person name="Wierzbicki I.H."/>
            <person name="Pendleton A.L."/>
            <person name="Watervoot N.F."/>
            <person name="Auber R.P."/>
            <person name="Gonzalez D.J."/>
            <person name="Wisecaver J.H."/>
            <person name="Moore B.S."/>
        </authorList>
    </citation>
    <scope>NUCLEOTIDE SEQUENCE [LARGE SCALE GENOMIC DNA]</scope>
    <source>
        <strain evidence="4 5">12B1</strain>
    </source>
</reference>
<keyword evidence="3" id="KW-0732">Signal</keyword>
<comment type="caution">
    <text evidence="4">The sequence shown here is derived from an EMBL/GenBank/DDBJ whole genome shotgun (WGS) entry which is preliminary data.</text>
</comment>
<evidence type="ECO:0000313" key="4">
    <source>
        <dbReference type="EMBL" id="KAL1510177.1"/>
    </source>
</evidence>
<name>A0AB34IYA5_PRYPA</name>
<feature type="region of interest" description="Disordered" evidence="1">
    <location>
        <begin position="19"/>
        <end position="49"/>
    </location>
</feature>
<dbReference type="EMBL" id="JBGBPQ010000015">
    <property type="protein sequence ID" value="KAL1510177.1"/>
    <property type="molecule type" value="Genomic_DNA"/>
</dbReference>
<accession>A0AB34IYA5</accession>
<protein>
    <submittedName>
        <fullName evidence="4">Uncharacterized protein</fullName>
    </submittedName>
</protein>
<feature type="signal peptide" evidence="3">
    <location>
        <begin position="1"/>
        <end position="16"/>
    </location>
</feature>
<feature type="chain" id="PRO_5044303718" evidence="3">
    <location>
        <begin position="17"/>
        <end position="192"/>
    </location>
</feature>
<proteinExistence type="predicted"/>
<keyword evidence="2" id="KW-0472">Membrane</keyword>
<dbReference type="Proteomes" id="UP001515480">
    <property type="component" value="Unassembled WGS sequence"/>
</dbReference>
<keyword evidence="2" id="KW-1133">Transmembrane helix</keyword>
<feature type="transmembrane region" description="Helical" evidence="2">
    <location>
        <begin position="172"/>
        <end position="191"/>
    </location>
</feature>
<keyword evidence="5" id="KW-1185">Reference proteome</keyword>
<sequence length="192" mass="20359">MLAALLALAAFHPAARRPERALPLPSSRSAARLAEPDASQLGDDDYIPPQGPIDALIAREVAKAFDGEEERLLDADEEARRALIESRVADVTRSVLGKLGWGEEQMAQSLEGTMEAIAEEAQQGAVKEVDGAIGELRAGITDSRARIYDEIDTISSLRREAAELTARNNSSAFLLAAIALGLVAVVGVMAGQ</sequence>
<gene>
    <name evidence="4" type="ORF">AB1Y20_006507</name>
</gene>
<evidence type="ECO:0000256" key="1">
    <source>
        <dbReference type="SAM" id="MobiDB-lite"/>
    </source>
</evidence>
<dbReference type="AlphaFoldDB" id="A0AB34IYA5"/>